<dbReference type="InterPro" id="IPR028082">
    <property type="entry name" value="Peripla_BP_I"/>
</dbReference>
<organism evidence="4 5">
    <name type="scientific">Palleronia pontilimi</name>
    <dbReference type="NCBI Taxonomy" id="1964209"/>
    <lineage>
        <taxon>Bacteria</taxon>
        <taxon>Pseudomonadati</taxon>
        <taxon>Pseudomonadota</taxon>
        <taxon>Alphaproteobacteria</taxon>
        <taxon>Rhodobacterales</taxon>
        <taxon>Roseobacteraceae</taxon>
        <taxon>Palleronia</taxon>
    </lineage>
</organism>
<feature type="chain" id="PRO_5037529217" evidence="2">
    <location>
        <begin position="23"/>
        <end position="364"/>
    </location>
</feature>
<keyword evidence="5" id="KW-1185">Reference proteome</keyword>
<evidence type="ECO:0000313" key="4">
    <source>
        <dbReference type="EMBL" id="MBJ3762367.1"/>
    </source>
</evidence>
<evidence type="ECO:0000259" key="3">
    <source>
        <dbReference type="Pfam" id="PF02608"/>
    </source>
</evidence>
<proteinExistence type="predicted"/>
<dbReference type="InterPro" id="IPR003760">
    <property type="entry name" value="PnrA-like"/>
</dbReference>
<reference evidence="4" key="1">
    <citation type="submission" date="2020-12" db="EMBL/GenBank/DDBJ databases">
        <title>Bacterial taxonomy.</title>
        <authorList>
            <person name="Pan X."/>
        </authorList>
    </citation>
    <scope>NUCLEOTIDE SEQUENCE</scope>
    <source>
        <strain evidence="4">KCTC 52957</strain>
    </source>
</reference>
<keyword evidence="1 2" id="KW-0732">Signal</keyword>
<dbReference type="SUPFAM" id="SSF53822">
    <property type="entry name" value="Periplasmic binding protein-like I"/>
    <property type="match status" value="1"/>
</dbReference>
<feature type="domain" description="ABC transporter substrate-binding protein PnrA-like" evidence="3">
    <location>
        <begin position="28"/>
        <end position="314"/>
    </location>
</feature>
<gene>
    <name evidence="4" type="ORF">ILP92_06380</name>
</gene>
<dbReference type="GO" id="GO:0005886">
    <property type="term" value="C:plasma membrane"/>
    <property type="evidence" value="ECO:0007669"/>
    <property type="project" value="InterPro"/>
</dbReference>
<dbReference type="InterPro" id="IPR052910">
    <property type="entry name" value="ABC-Purine-Binding"/>
</dbReference>
<dbReference type="Proteomes" id="UP000642488">
    <property type="component" value="Unassembled WGS sequence"/>
</dbReference>
<dbReference type="Gene3D" id="3.40.50.2300">
    <property type="match status" value="2"/>
</dbReference>
<evidence type="ECO:0000256" key="1">
    <source>
        <dbReference type="ARBA" id="ARBA00022729"/>
    </source>
</evidence>
<dbReference type="EMBL" id="JAEKPD010000006">
    <property type="protein sequence ID" value="MBJ3762367.1"/>
    <property type="molecule type" value="Genomic_DNA"/>
</dbReference>
<feature type="signal peptide" evidence="2">
    <location>
        <begin position="1"/>
        <end position="22"/>
    </location>
</feature>
<dbReference type="CDD" id="cd19963">
    <property type="entry name" value="PBP1_BMP-like"/>
    <property type="match status" value="1"/>
</dbReference>
<evidence type="ECO:0000313" key="5">
    <source>
        <dbReference type="Proteomes" id="UP000642488"/>
    </source>
</evidence>
<accession>A0A934IDC0</accession>
<dbReference type="PANTHER" id="PTHR43208">
    <property type="entry name" value="ABC TRANSPORTER SUBSTRATE-BINDING PROTEIN"/>
    <property type="match status" value="1"/>
</dbReference>
<dbReference type="PANTHER" id="PTHR43208:SF1">
    <property type="entry name" value="ABC TRANSPORTER SUBSTRATE-BINDING PROTEIN"/>
    <property type="match status" value="1"/>
</dbReference>
<sequence>MLRRTLLGAAATALVMTTGAFAAEHAEKTKVGFVYVGPVGDGGWTYEHDQGRLAVEAEYGDMVETVFQENVPEGADAERVMTQMALSGADLIFTTSFGYMDPTINVAAKFPDVKFEHATGYKTADNVANYSARFYEGRAVQGYIAGNMTETNKIGYIASFPIPEVIRGINAAYLAASAVNPDVEFNIVWAFTWFDPAKEADAAKALIEQGADVILQHTDSTAPQAAAAEASTDGKQIITFGQASDMAEYAPLPRVSSIIDNWAPYYIERVGAVMDGTWESQSVWQGIDKGMVEIGEISDAVPEDVKAGALDIVEQIRAGEMHPFTGPINKQDGSVWLAEGETADDGTLLGMDFYVEGLTGEIPN</sequence>
<name>A0A934IDC0_9RHOB</name>
<evidence type="ECO:0000256" key="2">
    <source>
        <dbReference type="SAM" id="SignalP"/>
    </source>
</evidence>
<dbReference type="RefSeq" id="WP_198915545.1">
    <property type="nucleotide sequence ID" value="NZ_JAEKPD010000006.1"/>
</dbReference>
<dbReference type="AlphaFoldDB" id="A0A934IDC0"/>
<protein>
    <submittedName>
        <fullName evidence="4">BMP family ABC transporter substrate-binding protein</fullName>
    </submittedName>
</protein>
<comment type="caution">
    <text evidence="4">The sequence shown here is derived from an EMBL/GenBank/DDBJ whole genome shotgun (WGS) entry which is preliminary data.</text>
</comment>
<dbReference type="Pfam" id="PF02608">
    <property type="entry name" value="Bmp"/>
    <property type="match status" value="1"/>
</dbReference>